<keyword evidence="5" id="KW-0653">Protein transport</keyword>
<evidence type="ECO:0000256" key="4">
    <source>
        <dbReference type="ARBA" id="ARBA00022692"/>
    </source>
</evidence>
<dbReference type="Proteomes" id="UP000237682">
    <property type="component" value="Unassembled WGS sequence"/>
</dbReference>
<protein>
    <submittedName>
        <fullName evidence="10">Twin-arginine translocase subunit TatB</fullName>
    </submittedName>
</protein>
<proteinExistence type="predicted"/>
<keyword evidence="3" id="KW-1003">Cell membrane</keyword>
<keyword evidence="11" id="KW-1185">Reference proteome</keyword>
<comment type="subcellular location">
    <subcellularLocation>
        <location evidence="1">Membrane</location>
        <topology evidence="1">Single-pass membrane protein</topology>
    </subcellularLocation>
</comment>
<feature type="transmembrane region" description="Helical" evidence="9">
    <location>
        <begin position="6"/>
        <end position="25"/>
    </location>
</feature>
<evidence type="ECO:0000256" key="5">
    <source>
        <dbReference type="ARBA" id="ARBA00022927"/>
    </source>
</evidence>
<dbReference type="GO" id="GO:0016020">
    <property type="term" value="C:membrane"/>
    <property type="evidence" value="ECO:0007669"/>
    <property type="project" value="UniProtKB-SubCell"/>
</dbReference>
<dbReference type="GO" id="GO:0008320">
    <property type="term" value="F:protein transmembrane transporter activity"/>
    <property type="evidence" value="ECO:0007669"/>
    <property type="project" value="InterPro"/>
</dbReference>
<keyword evidence="2" id="KW-0813">Transport</keyword>
<keyword evidence="8 9" id="KW-0472">Membrane</keyword>
<reference evidence="10 11" key="1">
    <citation type="submission" date="2018-02" db="EMBL/GenBank/DDBJ databases">
        <title>Whole genome sequencing of endophytic bacterium.</title>
        <authorList>
            <person name="Eedara R."/>
            <person name="Podile A.R."/>
        </authorList>
    </citation>
    <scope>NUCLEOTIDE SEQUENCE [LARGE SCALE GENOMIC DNA]</scope>
    <source>
        <strain evidence="10 11">RP1T</strain>
    </source>
</reference>
<dbReference type="PANTHER" id="PTHR33162:SF1">
    <property type="entry name" value="SEC-INDEPENDENT PROTEIN TRANSLOCASE PROTEIN TATA, CHLOROPLASTIC"/>
    <property type="match status" value="1"/>
</dbReference>
<organism evidence="10 11">
    <name type="scientific">Labrys okinawensis</name>
    <dbReference type="NCBI Taxonomy" id="346911"/>
    <lineage>
        <taxon>Bacteria</taxon>
        <taxon>Pseudomonadati</taxon>
        <taxon>Pseudomonadota</taxon>
        <taxon>Alphaproteobacteria</taxon>
        <taxon>Hyphomicrobiales</taxon>
        <taxon>Xanthobacteraceae</taxon>
        <taxon>Labrys</taxon>
    </lineage>
</organism>
<keyword evidence="6 9" id="KW-1133">Transmembrane helix</keyword>
<dbReference type="PANTHER" id="PTHR33162">
    <property type="entry name" value="SEC-INDEPENDENT PROTEIN TRANSLOCASE PROTEIN TATA, CHLOROPLASTIC"/>
    <property type="match status" value="1"/>
</dbReference>
<dbReference type="RefSeq" id="WP_105864515.1">
    <property type="nucleotide sequence ID" value="NZ_PUEJ01000010.1"/>
</dbReference>
<dbReference type="Pfam" id="PF02416">
    <property type="entry name" value="TatA_B_E"/>
    <property type="match status" value="1"/>
</dbReference>
<evidence type="ECO:0000256" key="3">
    <source>
        <dbReference type="ARBA" id="ARBA00022475"/>
    </source>
</evidence>
<dbReference type="PRINTS" id="PR01506">
    <property type="entry name" value="TATBPROTEIN"/>
</dbReference>
<dbReference type="InterPro" id="IPR018448">
    <property type="entry name" value="TatB"/>
</dbReference>
<dbReference type="Gene3D" id="1.20.5.3310">
    <property type="match status" value="1"/>
</dbReference>
<sequence length="153" mass="15838">MFDISWSHILIVGAVAVVVIGPKELPSTMRSLGRGVNKLRRMAGEFQGQFNEALKEANLEDVKKEFDTLRQSAATLSSISSPAGLARNALRSSVFDSEPPLSPAAIAPIVESGAGGAAVLEPSIAGPNPSSLAAKLVGVEIPSAFAPLAVFKS</sequence>
<dbReference type="InterPro" id="IPR003369">
    <property type="entry name" value="TatA/B/E"/>
</dbReference>
<evidence type="ECO:0000256" key="9">
    <source>
        <dbReference type="SAM" id="Phobius"/>
    </source>
</evidence>
<dbReference type="GO" id="GO:0043953">
    <property type="term" value="P:protein transport by the Tat complex"/>
    <property type="evidence" value="ECO:0007669"/>
    <property type="project" value="InterPro"/>
</dbReference>
<evidence type="ECO:0000256" key="2">
    <source>
        <dbReference type="ARBA" id="ARBA00022448"/>
    </source>
</evidence>
<evidence type="ECO:0000313" key="11">
    <source>
        <dbReference type="Proteomes" id="UP000237682"/>
    </source>
</evidence>
<gene>
    <name evidence="10" type="primary">tatB</name>
    <name evidence="10" type="ORF">C5L14_23490</name>
</gene>
<dbReference type="EMBL" id="PUEJ01000010">
    <property type="protein sequence ID" value="PRH84929.1"/>
    <property type="molecule type" value="Genomic_DNA"/>
</dbReference>
<name>A0A2S9Q6F3_9HYPH</name>
<evidence type="ECO:0000256" key="8">
    <source>
        <dbReference type="ARBA" id="ARBA00023136"/>
    </source>
</evidence>
<dbReference type="OrthoDB" id="7206969at2"/>
<evidence type="ECO:0000256" key="1">
    <source>
        <dbReference type="ARBA" id="ARBA00004167"/>
    </source>
</evidence>
<keyword evidence="4 9" id="KW-0812">Transmembrane</keyword>
<accession>A0A2S9Q6F3</accession>
<comment type="caution">
    <text evidence="10">The sequence shown here is derived from an EMBL/GenBank/DDBJ whole genome shotgun (WGS) entry which is preliminary data.</text>
</comment>
<evidence type="ECO:0000313" key="10">
    <source>
        <dbReference type="EMBL" id="PRH84929.1"/>
    </source>
</evidence>
<evidence type="ECO:0000256" key="6">
    <source>
        <dbReference type="ARBA" id="ARBA00022989"/>
    </source>
</evidence>
<dbReference type="AlphaFoldDB" id="A0A2S9Q6F3"/>
<keyword evidence="7" id="KW-0811">Translocation</keyword>
<dbReference type="NCBIfam" id="TIGR01410">
    <property type="entry name" value="tatB"/>
    <property type="match status" value="1"/>
</dbReference>
<evidence type="ECO:0000256" key="7">
    <source>
        <dbReference type="ARBA" id="ARBA00023010"/>
    </source>
</evidence>